<dbReference type="InterPro" id="IPR008914">
    <property type="entry name" value="PEBP"/>
</dbReference>
<gene>
    <name evidence="2" type="ORF">PH586_14390</name>
</gene>
<keyword evidence="2" id="KW-0649">Protein kinase inhibitor</keyword>
<dbReference type="Pfam" id="PF01161">
    <property type="entry name" value="PBP"/>
    <property type="match status" value="1"/>
</dbReference>
<dbReference type="NCBIfam" id="TIGR00481">
    <property type="entry name" value="YbhB/YbcL family Raf kinase inhibitor-like protein"/>
    <property type="match status" value="1"/>
</dbReference>
<feature type="signal peptide" evidence="1">
    <location>
        <begin position="1"/>
        <end position="23"/>
    </location>
</feature>
<dbReference type="InterPro" id="IPR005247">
    <property type="entry name" value="YbhB_YbcL/LppC-like"/>
</dbReference>
<accession>A0ABT4XHA8</accession>
<comment type="caution">
    <text evidence="2">The sequence shown here is derived from an EMBL/GenBank/DDBJ whole genome shotgun (WGS) entry which is preliminary data.</text>
</comment>
<keyword evidence="1" id="KW-0732">Signal</keyword>
<dbReference type="EMBL" id="JAQJZJ010000006">
    <property type="protein sequence ID" value="MDA7087575.1"/>
    <property type="molecule type" value="Genomic_DNA"/>
</dbReference>
<dbReference type="GO" id="GO:0004860">
    <property type="term" value="F:protein kinase inhibitor activity"/>
    <property type="evidence" value="ECO:0007669"/>
    <property type="project" value="UniProtKB-KW"/>
</dbReference>
<reference evidence="2 3" key="1">
    <citation type="submission" date="2023-01" db="EMBL/GenBank/DDBJ databases">
        <title>Pseudomonas SA3-5T sp. nov., isolated from tidal flat sediment.</title>
        <authorList>
            <person name="Kim H.S."/>
            <person name="Kim J.-S."/>
            <person name="Suh M.K."/>
            <person name="Eom M.K."/>
            <person name="Lee J.-S."/>
        </authorList>
    </citation>
    <scope>NUCLEOTIDE SEQUENCE [LARGE SCALE GENOMIC DNA]</scope>
    <source>
        <strain evidence="2 3">SA3-5</strain>
    </source>
</reference>
<dbReference type="PANTHER" id="PTHR30289">
    <property type="entry name" value="UNCHARACTERIZED PROTEIN YBCL-RELATED"/>
    <property type="match status" value="1"/>
</dbReference>
<evidence type="ECO:0000313" key="2">
    <source>
        <dbReference type="EMBL" id="MDA7087575.1"/>
    </source>
</evidence>
<dbReference type="PANTHER" id="PTHR30289:SF1">
    <property type="entry name" value="PEBP (PHOSPHATIDYLETHANOLAMINE-BINDING PROTEIN) FAMILY PROTEIN"/>
    <property type="match status" value="1"/>
</dbReference>
<evidence type="ECO:0000313" key="3">
    <source>
        <dbReference type="Proteomes" id="UP001212042"/>
    </source>
</evidence>
<dbReference type="Gene3D" id="3.90.280.10">
    <property type="entry name" value="PEBP-like"/>
    <property type="match status" value="1"/>
</dbReference>
<dbReference type="CDD" id="cd00865">
    <property type="entry name" value="PEBP_bact_arch"/>
    <property type="match status" value="1"/>
</dbReference>
<organism evidence="2 3">
    <name type="scientific">Pseudomonas aestuarii</name>
    <dbReference type="NCBI Taxonomy" id="3018340"/>
    <lineage>
        <taxon>Bacteria</taxon>
        <taxon>Pseudomonadati</taxon>
        <taxon>Pseudomonadota</taxon>
        <taxon>Gammaproteobacteria</taxon>
        <taxon>Pseudomonadales</taxon>
        <taxon>Pseudomonadaceae</taxon>
        <taxon>Pseudomonas</taxon>
    </lineage>
</organism>
<proteinExistence type="predicted"/>
<sequence>MRLASPPLALFCASLLVCSLAQAFELSSPDIHDGQPLSSVEEYSGFGCQGQNRAPALSWKDAPAGTQSFAITVYDPDAPTGSGWWHWLLFNLPASSTALPAAAGQPGGPSLPAGSVQSVTDYGVPGFGGACPPAGDPPHHYIFTVHALKVAKLDLDASAMPALVGYMLNANSLGKASLTATYARPATN</sequence>
<feature type="chain" id="PRO_5046232870" evidence="1">
    <location>
        <begin position="24"/>
        <end position="188"/>
    </location>
</feature>
<protein>
    <submittedName>
        <fullName evidence="2">YbhB/YbcL family Raf kinase inhibitor-like protein</fullName>
    </submittedName>
</protein>
<keyword evidence="3" id="KW-1185">Reference proteome</keyword>
<dbReference type="Proteomes" id="UP001212042">
    <property type="component" value="Unassembled WGS sequence"/>
</dbReference>
<dbReference type="InterPro" id="IPR036610">
    <property type="entry name" value="PEBP-like_sf"/>
</dbReference>
<dbReference type="SUPFAM" id="SSF49777">
    <property type="entry name" value="PEBP-like"/>
    <property type="match status" value="1"/>
</dbReference>
<evidence type="ECO:0000256" key="1">
    <source>
        <dbReference type="SAM" id="SignalP"/>
    </source>
</evidence>
<name>A0ABT4XHA8_9PSED</name>